<name>M1VBJ9_CYAM1</name>
<dbReference type="OMA" id="NERELWW"/>
<dbReference type="Proteomes" id="UP000007014">
    <property type="component" value="Chromosome 8"/>
</dbReference>
<gene>
    <name evidence="3" type="ORF">CYME_CMH006C</name>
</gene>
<dbReference type="PANTHER" id="PTHR43575">
    <property type="entry name" value="PROTEIN ABCI7, CHLOROPLASTIC"/>
    <property type="match status" value="1"/>
</dbReference>
<dbReference type="KEGG" id="cme:CYME_CMH006C"/>
<dbReference type="RefSeq" id="XP_005535998.1">
    <property type="nucleotide sequence ID" value="XM_005535941.1"/>
</dbReference>
<dbReference type="Gramene" id="CMH006CT">
    <property type="protein sequence ID" value="CMH006CT"/>
    <property type="gene ID" value="CMH006C"/>
</dbReference>
<dbReference type="InterPro" id="IPR055346">
    <property type="entry name" value="Fe-S_cluster_assembly_SufBD"/>
</dbReference>
<sequence length="601" mass="66091">MLTIEARENKLSAFVVPGGRVGAFRGGWNATVVGSCAHQRRAGSRCRSAQVRRSARLDMNGSDVGGMQPRSQSVEEELSAVVQAMRLWRSSSFMERLLAQAPPSDITSGCCASLRDIALARLGSAAAEKRLPHRKMETWRFTDIRELLETDFRLRTPREPYTSAQLERLRDALHRAEQVCGTPTQGSETEPLRFVLLNGRLVQELSSLAQIRDTSSLQQGYVGNLKECTDGALQERIVSVIRTAPPEAGLGVVPFREEPRTHDYSSGIAKVNDFFTLLNVYLGMSGDGDGVFVVYLPPGCTIDRPMEIIQVVDAGVAVNPRTVIFLDRGAMASVSFRLVALGATSPEAPQQPNDATFLNECVNVHLETDACLKLSIIGSQSVSESVRQDQHRFYHMTGLSVRCEQGTSFTATNLNVDSLALRRLVMGVDLVGRRASCNVNGLTLLQDRALGDVQVRVSHHVAQCESNQLHKNVVVDRSTAVYRGTVYVEREADGTNAHQLIRSLLLSDGSRVHVMPFLEVLNDDVSCTHGAASAHLDEVELFYLQSRGASRDEARTLLLYGFVGDIAKLVPYPRMEGWIRDHLVRNIAGRAVALWQGDTPE</sequence>
<reference evidence="3 4" key="1">
    <citation type="journal article" date="2004" name="Nature">
        <title>Genome sequence of the ultrasmall unicellular red alga Cyanidioschyzon merolae 10D.</title>
        <authorList>
            <person name="Matsuzaki M."/>
            <person name="Misumi O."/>
            <person name="Shin-i T."/>
            <person name="Maruyama S."/>
            <person name="Takahara M."/>
            <person name="Miyagishima S."/>
            <person name="Mori T."/>
            <person name="Nishida K."/>
            <person name="Yagisawa F."/>
            <person name="Nishida K."/>
            <person name="Yoshida Y."/>
            <person name="Nishimura Y."/>
            <person name="Nakao S."/>
            <person name="Kobayashi T."/>
            <person name="Momoyama Y."/>
            <person name="Higashiyama T."/>
            <person name="Minoda A."/>
            <person name="Sano M."/>
            <person name="Nomoto H."/>
            <person name="Oishi K."/>
            <person name="Hayashi H."/>
            <person name="Ohta F."/>
            <person name="Nishizaka S."/>
            <person name="Haga S."/>
            <person name="Miura S."/>
            <person name="Morishita T."/>
            <person name="Kabeya Y."/>
            <person name="Terasawa K."/>
            <person name="Suzuki Y."/>
            <person name="Ishii Y."/>
            <person name="Asakawa S."/>
            <person name="Takano H."/>
            <person name="Ohta N."/>
            <person name="Kuroiwa H."/>
            <person name="Tanaka K."/>
            <person name="Shimizu N."/>
            <person name="Sugano S."/>
            <person name="Sato N."/>
            <person name="Nozaki H."/>
            <person name="Ogasawara N."/>
            <person name="Kohara Y."/>
            <person name="Kuroiwa T."/>
        </authorList>
    </citation>
    <scope>NUCLEOTIDE SEQUENCE [LARGE SCALE GENOMIC DNA]</scope>
    <source>
        <strain evidence="3 4">10D</strain>
    </source>
</reference>
<dbReference type="InterPro" id="IPR037284">
    <property type="entry name" value="SUF_FeS_clus_asmbl_SufBD_sf"/>
</dbReference>
<dbReference type="AlphaFoldDB" id="M1VBJ9"/>
<dbReference type="OrthoDB" id="2510at2759"/>
<dbReference type="eggNOG" id="ENOG502QSI1">
    <property type="taxonomic scope" value="Eukaryota"/>
</dbReference>
<dbReference type="HOGENOM" id="CLU_454456_0_0_1"/>
<evidence type="ECO:0000259" key="2">
    <source>
        <dbReference type="Pfam" id="PF01458"/>
    </source>
</evidence>
<evidence type="ECO:0000256" key="1">
    <source>
        <dbReference type="ARBA" id="ARBA00044134"/>
    </source>
</evidence>
<feature type="domain" description="SUF system FeS cluster assembly SufBD core" evidence="2">
    <location>
        <begin position="314"/>
        <end position="562"/>
    </location>
</feature>
<dbReference type="GO" id="GO:0016226">
    <property type="term" value="P:iron-sulfur cluster assembly"/>
    <property type="evidence" value="ECO:0007669"/>
    <property type="project" value="InterPro"/>
</dbReference>
<dbReference type="GeneID" id="16993343"/>
<proteinExistence type="predicted"/>
<dbReference type="SUPFAM" id="SSF101960">
    <property type="entry name" value="Stabilizer of iron transporter SufD"/>
    <property type="match status" value="1"/>
</dbReference>
<organism evidence="3 4">
    <name type="scientific">Cyanidioschyzon merolae (strain NIES-3377 / 10D)</name>
    <name type="common">Unicellular red alga</name>
    <dbReference type="NCBI Taxonomy" id="280699"/>
    <lineage>
        <taxon>Eukaryota</taxon>
        <taxon>Rhodophyta</taxon>
        <taxon>Bangiophyceae</taxon>
        <taxon>Cyanidiales</taxon>
        <taxon>Cyanidiaceae</taxon>
        <taxon>Cyanidioschyzon</taxon>
    </lineage>
</organism>
<dbReference type="InterPro" id="IPR000825">
    <property type="entry name" value="SUF_FeS_clus_asmbl_SufBD_core"/>
</dbReference>
<dbReference type="EMBL" id="AP006490">
    <property type="protein sequence ID" value="BAM79712.1"/>
    <property type="molecule type" value="Genomic_DNA"/>
</dbReference>
<dbReference type="Pfam" id="PF01458">
    <property type="entry name" value="SUFBD_core"/>
    <property type="match status" value="1"/>
</dbReference>
<evidence type="ECO:0000313" key="3">
    <source>
        <dbReference type="EMBL" id="BAM79712.1"/>
    </source>
</evidence>
<keyword evidence="4" id="KW-1185">Reference proteome</keyword>
<dbReference type="PANTHER" id="PTHR43575:SF1">
    <property type="entry name" value="PROTEIN ABCI7, CHLOROPLASTIC"/>
    <property type="match status" value="1"/>
</dbReference>
<accession>M1VBJ9</accession>
<reference evidence="3 4" key="2">
    <citation type="journal article" date="2007" name="BMC Biol.">
        <title>A 100%-complete sequence reveals unusually simple genomic features in the hot-spring red alga Cyanidioschyzon merolae.</title>
        <authorList>
            <person name="Nozaki H."/>
            <person name="Takano H."/>
            <person name="Misumi O."/>
            <person name="Terasawa K."/>
            <person name="Matsuzaki M."/>
            <person name="Maruyama S."/>
            <person name="Nishida K."/>
            <person name="Yagisawa F."/>
            <person name="Yoshida Y."/>
            <person name="Fujiwara T."/>
            <person name="Takio S."/>
            <person name="Tamura K."/>
            <person name="Chung S.J."/>
            <person name="Nakamura S."/>
            <person name="Kuroiwa H."/>
            <person name="Tanaka K."/>
            <person name="Sato N."/>
            <person name="Kuroiwa T."/>
        </authorList>
    </citation>
    <scope>NUCLEOTIDE SEQUENCE [LARGE SCALE GENOMIC DNA]</scope>
    <source>
        <strain evidence="3 4">10D</strain>
    </source>
</reference>
<dbReference type="STRING" id="280699.M1VBJ9"/>
<evidence type="ECO:0000313" key="4">
    <source>
        <dbReference type="Proteomes" id="UP000007014"/>
    </source>
</evidence>
<protein>
    <recommendedName>
        <fullName evidence="1">Iron-sulfur cluster assembly SufBD family protein ycf24</fullName>
    </recommendedName>
</protein>